<sequence length="93" mass="11022">MYDLIAINSRLLITKTRDWKAMEYFKKKKYKLNIKEFDEEKSLKLLTYSCGHEENLPNELVEVGKKIIKACNGLLLSLKVIDAFLRKKKRLRC</sequence>
<dbReference type="GO" id="GO:0043531">
    <property type="term" value="F:ADP binding"/>
    <property type="evidence" value="ECO:0007669"/>
    <property type="project" value="InterPro"/>
</dbReference>
<name>Q8LPC0_PHYPA</name>
<proteinExistence type="predicted"/>
<evidence type="ECO:0000313" key="1">
    <source>
        <dbReference type="EMBL" id="BAC10975.1"/>
    </source>
</evidence>
<accession>Q8LPC0</accession>
<dbReference type="EMBL" id="AB048242">
    <property type="protein sequence ID" value="BAC10975.1"/>
    <property type="molecule type" value="Genomic_DNA"/>
</dbReference>
<dbReference type="SUPFAM" id="SSF52540">
    <property type="entry name" value="P-loop containing nucleoside triphosphate hydrolases"/>
    <property type="match status" value="1"/>
</dbReference>
<dbReference type="Gene3D" id="1.10.8.430">
    <property type="entry name" value="Helical domain of apoptotic protease-activating factors"/>
    <property type="match status" value="1"/>
</dbReference>
<organism evidence="1">
    <name type="scientific">Physcomitrium patens</name>
    <name type="common">Spreading-leaved earth moss</name>
    <name type="synonym">Physcomitrella patens</name>
    <dbReference type="NCBI Taxonomy" id="3218"/>
    <lineage>
        <taxon>Eukaryota</taxon>
        <taxon>Viridiplantae</taxon>
        <taxon>Streptophyta</taxon>
        <taxon>Embryophyta</taxon>
        <taxon>Bryophyta</taxon>
        <taxon>Bryophytina</taxon>
        <taxon>Bryopsida</taxon>
        <taxon>Funariidae</taxon>
        <taxon>Funariales</taxon>
        <taxon>Funariaceae</taxon>
        <taxon>Physcomitrium</taxon>
    </lineage>
</organism>
<reference evidence="1" key="1">
    <citation type="journal article" date="2002" name="J. Mol. Evol.">
        <title>A novel gene family in moss (Physcomitrella patens) shows sequence homology and a phylogenetic relationship with the TIR-NBS class of plant disease resistance genes.</title>
        <authorList>
            <person name="Akita M."/>
            <person name="Valkonen J.P.T."/>
        </authorList>
    </citation>
    <scope>NUCLEOTIDE SEQUENCE</scope>
</reference>
<protein>
    <submittedName>
        <fullName evidence="1">Pp1 protein</fullName>
    </submittedName>
</protein>
<dbReference type="InterPro" id="IPR042197">
    <property type="entry name" value="Apaf_helical"/>
</dbReference>
<gene>
    <name evidence="1" type="primary">Pp1</name>
</gene>
<dbReference type="AlphaFoldDB" id="Q8LPC0"/>
<dbReference type="InterPro" id="IPR027417">
    <property type="entry name" value="P-loop_NTPase"/>
</dbReference>